<evidence type="ECO:0000256" key="1">
    <source>
        <dbReference type="ARBA" id="ARBA00006040"/>
    </source>
</evidence>
<evidence type="ECO:0000256" key="3">
    <source>
        <dbReference type="ARBA" id="ARBA00022723"/>
    </source>
</evidence>
<evidence type="ECO:0000256" key="7">
    <source>
        <dbReference type="ARBA" id="ARBA00024603"/>
    </source>
</evidence>
<keyword evidence="4 9" id="KW-0378">Hydrolase</keyword>
<comment type="similarity">
    <text evidence="1 9">Belongs to the peptidase M3 family.</text>
</comment>
<dbReference type="KEGG" id="gai:IMCC3135_00025"/>
<feature type="domain" description="Oligopeptidase A N-terminal" evidence="11">
    <location>
        <begin position="22"/>
        <end position="144"/>
    </location>
</feature>
<organism evidence="12 13">
    <name type="scientific">Granulosicoccus antarcticus IMCC3135</name>
    <dbReference type="NCBI Taxonomy" id="1192854"/>
    <lineage>
        <taxon>Bacteria</taxon>
        <taxon>Pseudomonadati</taxon>
        <taxon>Pseudomonadota</taxon>
        <taxon>Gammaproteobacteria</taxon>
        <taxon>Chromatiales</taxon>
        <taxon>Granulosicoccaceae</taxon>
        <taxon>Granulosicoccus</taxon>
    </lineage>
</organism>
<dbReference type="InterPro" id="IPR024079">
    <property type="entry name" value="MetalloPept_cat_dom_sf"/>
</dbReference>
<dbReference type="Gene3D" id="3.40.390.10">
    <property type="entry name" value="Collagenase (Catalytic Domain)"/>
    <property type="match status" value="1"/>
</dbReference>
<name>A0A2Z2NFQ0_9GAMM</name>
<keyword evidence="2 9" id="KW-0645">Protease</keyword>
<dbReference type="SUPFAM" id="SSF55486">
    <property type="entry name" value="Metalloproteases ('zincins'), catalytic domain"/>
    <property type="match status" value="1"/>
</dbReference>
<evidence type="ECO:0000259" key="10">
    <source>
        <dbReference type="Pfam" id="PF01432"/>
    </source>
</evidence>
<evidence type="ECO:0000313" key="13">
    <source>
        <dbReference type="Proteomes" id="UP000250079"/>
    </source>
</evidence>
<accession>A0A2Z2NFQ0</accession>
<protein>
    <recommendedName>
        <fullName evidence="8">oligopeptidase A</fullName>
        <ecNumber evidence="8">3.4.24.70</ecNumber>
    </recommendedName>
</protein>
<dbReference type="GO" id="GO:0006518">
    <property type="term" value="P:peptide metabolic process"/>
    <property type="evidence" value="ECO:0007669"/>
    <property type="project" value="TreeGrafter"/>
</dbReference>
<keyword evidence="5 9" id="KW-0862">Zinc</keyword>
<proteinExistence type="inferred from homology"/>
<dbReference type="FunFam" id="3.40.390.10:FF:000009">
    <property type="entry name" value="Oligopeptidase A"/>
    <property type="match status" value="1"/>
</dbReference>
<dbReference type="PANTHER" id="PTHR11804:SF84">
    <property type="entry name" value="SACCHAROLYSIN"/>
    <property type="match status" value="1"/>
</dbReference>
<dbReference type="GO" id="GO:0006508">
    <property type="term" value="P:proteolysis"/>
    <property type="evidence" value="ECO:0007669"/>
    <property type="project" value="UniProtKB-KW"/>
</dbReference>
<dbReference type="OrthoDB" id="9773538at2"/>
<dbReference type="InterPro" id="IPR024077">
    <property type="entry name" value="Neurolysin/TOP_dom2"/>
</dbReference>
<evidence type="ECO:0000313" key="12">
    <source>
        <dbReference type="EMBL" id="ASJ70136.1"/>
    </source>
</evidence>
<dbReference type="GO" id="GO:0004222">
    <property type="term" value="F:metalloendopeptidase activity"/>
    <property type="evidence" value="ECO:0007669"/>
    <property type="project" value="UniProtKB-EC"/>
</dbReference>
<comment type="cofactor">
    <cofactor evidence="9">
        <name>Zn(2+)</name>
        <dbReference type="ChEBI" id="CHEBI:29105"/>
    </cofactor>
    <text evidence="9">Binds 1 zinc ion.</text>
</comment>
<dbReference type="Pfam" id="PF19310">
    <property type="entry name" value="TOP_N"/>
    <property type="match status" value="1"/>
</dbReference>
<dbReference type="Pfam" id="PF01432">
    <property type="entry name" value="Peptidase_M3"/>
    <property type="match status" value="1"/>
</dbReference>
<evidence type="ECO:0000259" key="11">
    <source>
        <dbReference type="Pfam" id="PF19310"/>
    </source>
</evidence>
<dbReference type="EC" id="3.4.24.70" evidence="8"/>
<dbReference type="CDD" id="cd06456">
    <property type="entry name" value="M3A_DCP"/>
    <property type="match status" value="1"/>
</dbReference>
<evidence type="ECO:0000256" key="5">
    <source>
        <dbReference type="ARBA" id="ARBA00022833"/>
    </source>
</evidence>
<evidence type="ECO:0000256" key="6">
    <source>
        <dbReference type="ARBA" id="ARBA00023049"/>
    </source>
</evidence>
<dbReference type="AlphaFoldDB" id="A0A2Z2NFQ0"/>
<evidence type="ECO:0000256" key="4">
    <source>
        <dbReference type="ARBA" id="ARBA00022801"/>
    </source>
</evidence>
<dbReference type="Gene3D" id="1.20.1050.40">
    <property type="entry name" value="Endopeptidase. Chain P, domain 1"/>
    <property type="match status" value="1"/>
</dbReference>
<dbReference type="InterPro" id="IPR034005">
    <property type="entry name" value="M3A_DCP"/>
</dbReference>
<sequence>MSELLIQRPDFSAIDVDTIEQQLEEKLADCRSVVATVSALESPDWDSLVQPMGEVHNRLSLFWSPISHLNSVMNNDQLREVYNRCLPTLSTYYTELGQNSALYNATLSLKDSAEFAAMPAERQQQIHHELRDFELGGVSLEAADKKRYGEIALELSRLTTEFSDSVLDATNAWEKLIADEVELDGLPASAIAAARQRAKSKGQDGYLLNLEFPSYIAVMMSANNRELRQEVYTAFSTRASDQGPNAGQFDNSERIEAILSLRAEKATLLGFESYAHLSVVPKMVETPQQVLDFLDDLAVRAQPAAREEFAELKQFAANNLNLSDLAAWDITYASDRLKKHRHDLSDEELKPYFPADRAVPGMFAVIGKLFGLEIKIVDEAVTYHPDVNLYAITDSKGNPRGEFYMDNYARENKRGGAWMDVCATRQRVGNAIQQPIAYLTCNLTPPVGDDPALLTHQEVTTLFHEFGHGLHHMLTQIETAGVSGINGVEWDAVELPSQFLENWCWERESIDMISGHYQTGEPLPDALLEKMRNARNFQSAMQLVRQLEFSLFDMHLHLESRSGKPADVQATLNGIRQRVAVVPVPEFNRFQHSFSHIFAGGYSAGYFSYKWAEVLSADAFSRFEEEGIFNETTGQSFLENVLEVGGSRDAMTNFAAFRGREPQVDALLRHSGLA</sequence>
<keyword evidence="6 9" id="KW-0482">Metalloprotease</keyword>
<dbReference type="InterPro" id="IPR024080">
    <property type="entry name" value="Neurolysin/TOP_N"/>
</dbReference>
<dbReference type="InterPro" id="IPR045666">
    <property type="entry name" value="OpdA_N"/>
</dbReference>
<dbReference type="GO" id="GO:0005829">
    <property type="term" value="C:cytosol"/>
    <property type="evidence" value="ECO:0007669"/>
    <property type="project" value="UniProtKB-ARBA"/>
</dbReference>
<feature type="domain" description="Peptidase M3A/M3B catalytic" evidence="10">
    <location>
        <begin position="218"/>
        <end position="672"/>
    </location>
</feature>
<evidence type="ECO:0000256" key="8">
    <source>
        <dbReference type="ARBA" id="ARBA00026100"/>
    </source>
</evidence>
<evidence type="ECO:0000256" key="2">
    <source>
        <dbReference type="ARBA" id="ARBA00022670"/>
    </source>
</evidence>
<dbReference type="Proteomes" id="UP000250079">
    <property type="component" value="Chromosome"/>
</dbReference>
<gene>
    <name evidence="12" type="primary">prlC</name>
    <name evidence="12" type="ORF">IMCC3135_00025</name>
</gene>
<dbReference type="GO" id="GO:0046872">
    <property type="term" value="F:metal ion binding"/>
    <property type="evidence" value="ECO:0007669"/>
    <property type="project" value="UniProtKB-UniRule"/>
</dbReference>
<dbReference type="InterPro" id="IPR001567">
    <property type="entry name" value="Pept_M3A_M3B_dom"/>
</dbReference>
<reference evidence="12 13" key="1">
    <citation type="submission" date="2016-12" db="EMBL/GenBank/DDBJ databases">
        <authorList>
            <person name="Song W.-J."/>
            <person name="Kurnit D.M."/>
        </authorList>
    </citation>
    <scope>NUCLEOTIDE SEQUENCE [LARGE SCALE GENOMIC DNA]</scope>
    <source>
        <strain evidence="12 13">IMCC3135</strain>
    </source>
</reference>
<dbReference type="Gene3D" id="1.10.1370.10">
    <property type="entry name" value="Neurolysin, domain 3"/>
    <property type="match status" value="1"/>
</dbReference>
<keyword evidence="13" id="KW-1185">Reference proteome</keyword>
<dbReference type="EMBL" id="CP018632">
    <property type="protein sequence ID" value="ASJ70136.1"/>
    <property type="molecule type" value="Genomic_DNA"/>
</dbReference>
<dbReference type="PANTHER" id="PTHR11804">
    <property type="entry name" value="PROTEASE M3 THIMET OLIGOPEPTIDASE-RELATED"/>
    <property type="match status" value="1"/>
</dbReference>
<dbReference type="RefSeq" id="WP_088915704.1">
    <property type="nucleotide sequence ID" value="NZ_CP018632.1"/>
</dbReference>
<evidence type="ECO:0000256" key="9">
    <source>
        <dbReference type="RuleBase" id="RU003435"/>
    </source>
</evidence>
<comment type="catalytic activity">
    <reaction evidence="7">
        <text>Hydrolysis of oligopeptides, with broad specificity. Gly or Ala commonly occur as P1 or P1' residues, but more distant residues are also important, as is shown by the fact that Z-Gly-Pro-Gly-|-Gly-Pro-Ala is cleaved, but not Z-(Gly)(5).</text>
        <dbReference type="EC" id="3.4.24.70"/>
    </reaction>
</comment>
<dbReference type="InterPro" id="IPR045090">
    <property type="entry name" value="Pept_M3A_M3B"/>
</dbReference>
<keyword evidence="3 9" id="KW-0479">Metal-binding</keyword>